<keyword evidence="8" id="KW-0963">Cytoplasm</keyword>
<comment type="cofactor">
    <cofactor evidence="2">
        <name>Mn(2+)</name>
        <dbReference type="ChEBI" id="CHEBI:29035"/>
    </cofactor>
</comment>
<dbReference type="InterPro" id="IPR001352">
    <property type="entry name" value="RNase_HII/HIII"/>
</dbReference>
<dbReference type="InterPro" id="IPR036397">
    <property type="entry name" value="RNaseH_sf"/>
</dbReference>
<evidence type="ECO:0000256" key="3">
    <source>
        <dbReference type="ARBA" id="ARBA00001946"/>
    </source>
</evidence>
<name>A0A6C0J237_9ZZZZ</name>
<evidence type="ECO:0000256" key="13">
    <source>
        <dbReference type="ARBA" id="ARBA00023211"/>
    </source>
</evidence>
<dbReference type="PANTHER" id="PTHR10954:SF18">
    <property type="entry name" value="RIBONUCLEASE HII"/>
    <property type="match status" value="1"/>
</dbReference>
<comment type="similarity">
    <text evidence="5">Belongs to the RNase HII family.</text>
</comment>
<evidence type="ECO:0000256" key="12">
    <source>
        <dbReference type="ARBA" id="ARBA00022801"/>
    </source>
</evidence>
<dbReference type="GO" id="GO:0003723">
    <property type="term" value="F:RNA binding"/>
    <property type="evidence" value="ECO:0007669"/>
    <property type="project" value="InterPro"/>
</dbReference>
<dbReference type="GO" id="GO:0043137">
    <property type="term" value="P:DNA replication, removal of RNA primer"/>
    <property type="evidence" value="ECO:0007669"/>
    <property type="project" value="TreeGrafter"/>
</dbReference>
<dbReference type="InterPro" id="IPR022898">
    <property type="entry name" value="RNase_HII"/>
</dbReference>
<dbReference type="EMBL" id="MN740297">
    <property type="protein sequence ID" value="QHT98840.1"/>
    <property type="molecule type" value="Genomic_DNA"/>
</dbReference>
<evidence type="ECO:0000256" key="9">
    <source>
        <dbReference type="ARBA" id="ARBA00022722"/>
    </source>
</evidence>
<keyword evidence="13" id="KW-0464">Manganese</keyword>
<sequence length="212" mass="24010">MTEYIYHNDNNILIAGVDESNRGGLIYDVVAACVVFPNSFDDEKYKAIKDSKKLSAKKRRELAEYIKQTAITYGIGTASREEIDNSNILKATMKAMYRAINEAYKKHSFQKILIDGTHFNGYIPPGIDSEALPHECIIKGDAKYLNIAAASILAKDYHDTSFIELIDKNPELEKYDLRNNQGYGTPKHLAAIKKYGITQFHRKTFSPCNLYT</sequence>
<evidence type="ECO:0000256" key="5">
    <source>
        <dbReference type="ARBA" id="ARBA00007383"/>
    </source>
</evidence>
<dbReference type="GO" id="GO:0006298">
    <property type="term" value="P:mismatch repair"/>
    <property type="evidence" value="ECO:0007669"/>
    <property type="project" value="TreeGrafter"/>
</dbReference>
<comment type="subcellular location">
    <subcellularLocation>
        <location evidence="4">Cytoplasm</location>
    </subcellularLocation>
</comment>
<dbReference type="CDD" id="cd07182">
    <property type="entry name" value="RNase_HII_bacteria_HII_like"/>
    <property type="match status" value="1"/>
</dbReference>
<evidence type="ECO:0000256" key="2">
    <source>
        <dbReference type="ARBA" id="ARBA00001936"/>
    </source>
</evidence>
<evidence type="ECO:0000259" key="14">
    <source>
        <dbReference type="PROSITE" id="PS51975"/>
    </source>
</evidence>
<protein>
    <recommendedName>
        <fullName evidence="7">Ribonuclease HII</fullName>
        <ecNumber evidence="6">3.1.26.4</ecNumber>
    </recommendedName>
</protein>
<proteinExistence type="inferred from homology"/>
<dbReference type="SUPFAM" id="SSF53098">
    <property type="entry name" value="Ribonuclease H-like"/>
    <property type="match status" value="1"/>
</dbReference>
<dbReference type="InterPro" id="IPR012337">
    <property type="entry name" value="RNaseH-like_sf"/>
</dbReference>
<keyword evidence="12" id="KW-0378">Hydrolase</keyword>
<dbReference type="GO" id="GO:0004523">
    <property type="term" value="F:RNA-DNA hybrid ribonuclease activity"/>
    <property type="evidence" value="ECO:0007669"/>
    <property type="project" value="UniProtKB-EC"/>
</dbReference>
<evidence type="ECO:0000256" key="6">
    <source>
        <dbReference type="ARBA" id="ARBA00012180"/>
    </source>
</evidence>
<dbReference type="Gene3D" id="3.30.420.10">
    <property type="entry name" value="Ribonuclease H-like superfamily/Ribonuclease H"/>
    <property type="match status" value="1"/>
</dbReference>
<keyword evidence="11" id="KW-0255">Endonuclease</keyword>
<comment type="cofactor">
    <cofactor evidence="3">
        <name>Mg(2+)</name>
        <dbReference type="ChEBI" id="CHEBI:18420"/>
    </cofactor>
</comment>
<dbReference type="GO" id="GO:0005737">
    <property type="term" value="C:cytoplasm"/>
    <property type="evidence" value="ECO:0007669"/>
    <property type="project" value="UniProtKB-SubCell"/>
</dbReference>
<keyword evidence="10" id="KW-0479">Metal-binding</keyword>
<keyword evidence="9" id="KW-0540">Nuclease</keyword>
<dbReference type="GO" id="GO:0032299">
    <property type="term" value="C:ribonuclease H2 complex"/>
    <property type="evidence" value="ECO:0007669"/>
    <property type="project" value="TreeGrafter"/>
</dbReference>
<evidence type="ECO:0000256" key="8">
    <source>
        <dbReference type="ARBA" id="ARBA00022490"/>
    </source>
</evidence>
<evidence type="ECO:0000256" key="7">
    <source>
        <dbReference type="ARBA" id="ARBA00019179"/>
    </source>
</evidence>
<evidence type="ECO:0000256" key="11">
    <source>
        <dbReference type="ARBA" id="ARBA00022759"/>
    </source>
</evidence>
<organism evidence="15">
    <name type="scientific">viral metagenome</name>
    <dbReference type="NCBI Taxonomy" id="1070528"/>
    <lineage>
        <taxon>unclassified sequences</taxon>
        <taxon>metagenomes</taxon>
        <taxon>organismal metagenomes</taxon>
    </lineage>
</organism>
<reference evidence="15" key="1">
    <citation type="journal article" date="2020" name="Nature">
        <title>Giant virus diversity and host interactions through global metagenomics.</title>
        <authorList>
            <person name="Schulz F."/>
            <person name="Roux S."/>
            <person name="Paez-Espino D."/>
            <person name="Jungbluth S."/>
            <person name="Walsh D.A."/>
            <person name="Denef V.J."/>
            <person name="McMahon K.D."/>
            <person name="Konstantinidis K.T."/>
            <person name="Eloe-Fadrosh E.A."/>
            <person name="Kyrpides N.C."/>
            <person name="Woyke T."/>
        </authorList>
    </citation>
    <scope>NUCLEOTIDE SEQUENCE</scope>
    <source>
        <strain evidence="15">GVMAG-M-3300025695-21</strain>
    </source>
</reference>
<dbReference type="EC" id="3.1.26.4" evidence="6"/>
<evidence type="ECO:0000256" key="1">
    <source>
        <dbReference type="ARBA" id="ARBA00000077"/>
    </source>
</evidence>
<accession>A0A6C0J237</accession>
<dbReference type="GO" id="GO:0046872">
    <property type="term" value="F:metal ion binding"/>
    <property type="evidence" value="ECO:0007669"/>
    <property type="project" value="UniProtKB-KW"/>
</dbReference>
<evidence type="ECO:0000256" key="10">
    <source>
        <dbReference type="ARBA" id="ARBA00022723"/>
    </source>
</evidence>
<dbReference type="PROSITE" id="PS51975">
    <property type="entry name" value="RNASE_H_2"/>
    <property type="match status" value="1"/>
</dbReference>
<dbReference type="PANTHER" id="PTHR10954">
    <property type="entry name" value="RIBONUCLEASE H2 SUBUNIT A"/>
    <property type="match status" value="1"/>
</dbReference>
<evidence type="ECO:0000313" key="15">
    <source>
        <dbReference type="EMBL" id="QHT98840.1"/>
    </source>
</evidence>
<dbReference type="Pfam" id="PF01351">
    <property type="entry name" value="RNase_HII"/>
    <property type="match status" value="1"/>
</dbReference>
<comment type="catalytic activity">
    <reaction evidence="1">
        <text>Endonucleolytic cleavage to 5'-phosphomonoester.</text>
        <dbReference type="EC" id="3.1.26.4"/>
    </reaction>
</comment>
<evidence type="ECO:0000256" key="4">
    <source>
        <dbReference type="ARBA" id="ARBA00004496"/>
    </source>
</evidence>
<dbReference type="AlphaFoldDB" id="A0A6C0J237"/>
<dbReference type="NCBIfam" id="NF000595">
    <property type="entry name" value="PRK00015.1-3"/>
    <property type="match status" value="1"/>
</dbReference>
<feature type="domain" description="RNase H type-2" evidence="14">
    <location>
        <begin position="12"/>
        <end position="212"/>
    </location>
</feature>
<dbReference type="InterPro" id="IPR024567">
    <property type="entry name" value="RNase_HII/HIII_dom"/>
</dbReference>